<evidence type="ECO:0000313" key="2">
    <source>
        <dbReference type="Proteomes" id="UP000034705"/>
    </source>
</evidence>
<sequence>MAKKFDWDRVGLDFGNWEEEKIWALDLPVVEMDIADLIWHFDAPFWPSDHGERWAITPWDVIHEKEGTLNEQKNMEHADLKYPIDILQNKDRWLILDGIHRLAKSYKLGYSKVNVRMIPREKLSEIIVSDSIELP</sequence>
<comment type="caution">
    <text evidence="1">The sequence shown here is derived from an EMBL/GenBank/DDBJ whole genome shotgun (WGS) entry which is preliminary data.</text>
</comment>
<dbReference type="Proteomes" id="UP000034705">
    <property type="component" value="Unassembled WGS sequence"/>
</dbReference>
<gene>
    <name evidence="1" type="ORF">UX45_C0014G0007</name>
</gene>
<reference evidence="1 2" key="1">
    <citation type="journal article" date="2015" name="Nature">
        <title>rRNA introns, odd ribosomes, and small enigmatic genomes across a large radiation of phyla.</title>
        <authorList>
            <person name="Brown C.T."/>
            <person name="Hug L.A."/>
            <person name="Thomas B.C."/>
            <person name="Sharon I."/>
            <person name="Castelle C.J."/>
            <person name="Singh A."/>
            <person name="Wilkins M.J."/>
            <person name="Williams K.H."/>
            <person name="Banfield J.F."/>
        </authorList>
    </citation>
    <scope>NUCLEOTIDE SEQUENCE [LARGE SCALE GENOMIC DNA]</scope>
</reference>
<dbReference type="SUPFAM" id="SSF110849">
    <property type="entry name" value="ParB/Sulfiredoxin"/>
    <property type="match status" value="1"/>
</dbReference>
<dbReference type="InterPro" id="IPR036086">
    <property type="entry name" value="ParB/Sulfiredoxin_sf"/>
</dbReference>
<accession>A0A0G1PIP9</accession>
<organism evidence="1 2">
    <name type="scientific">Candidatus Uhrbacteria bacterium GW2011_GWF2_46_218</name>
    <dbReference type="NCBI Taxonomy" id="1619001"/>
    <lineage>
        <taxon>Bacteria</taxon>
        <taxon>Candidatus Uhriibacteriota</taxon>
    </lineage>
</organism>
<protein>
    <submittedName>
        <fullName evidence="1">Uncharacterized protein</fullName>
    </submittedName>
</protein>
<dbReference type="EMBL" id="LCMG01000014">
    <property type="protein sequence ID" value="KKU32621.1"/>
    <property type="molecule type" value="Genomic_DNA"/>
</dbReference>
<name>A0A0G1PIP9_9BACT</name>
<evidence type="ECO:0000313" key="1">
    <source>
        <dbReference type="EMBL" id="KKU32621.1"/>
    </source>
</evidence>
<dbReference type="AlphaFoldDB" id="A0A0G1PIP9"/>
<proteinExistence type="predicted"/>